<dbReference type="PROSITE" id="PS50949">
    <property type="entry name" value="HTH_GNTR"/>
    <property type="match status" value="1"/>
</dbReference>
<sequence length="259" mass="28895">MAKTTPETHAVVASDVPLYHQIYLHLRAEILDGGWIGRDDFPGEAELARQFGVSVITSRKALARLVEDGFIERSRGKRTRVLRGPEVARRGTVPAIIQTTIGAPRAFTYRVLSRGVGVAPVEACEAFGMPAGARLWLCSRLRSFKGRPHSVTLNAQRVDVGEQLTLAELQKYPMTQLLREHGVQFSRLTRRVSASIAPPHVARQLKLVLNEPTLVYTFTHHDDQGGVVQWVRIWVRPDEPSPEESFSYATGMWSMSTAM</sequence>
<evidence type="ECO:0000256" key="1">
    <source>
        <dbReference type="ARBA" id="ARBA00023015"/>
    </source>
</evidence>
<dbReference type="PANTHER" id="PTHR44846:SF1">
    <property type="entry name" value="MANNOSYL-D-GLYCERATE TRANSPORT_METABOLISM SYSTEM REPRESSOR MNGR-RELATED"/>
    <property type="match status" value="1"/>
</dbReference>
<dbReference type="SMART" id="SM00866">
    <property type="entry name" value="UTRA"/>
    <property type="match status" value="1"/>
</dbReference>
<reference evidence="5 6" key="1">
    <citation type="submission" date="2020-04" db="EMBL/GenBank/DDBJ databases">
        <title>Ramlibacter sp. G-1-2-2 isolated from soil.</title>
        <authorList>
            <person name="Dahal R.H."/>
        </authorList>
    </citation>
    <scope>NUCLEOTIDE SEQUENCE [LARGE SCALE GENOMIC DNA]</scope>
    <source>
        <strain evidence="5 6">G-1-2-2</strain>
    </source>
</reference>
<keyword evidence="3" id="KW-0804">Transcription</keyword>
<evidence type="ECO:0000313" key="5">
    <source>
        <dbReference type="EMBL" id="NML47469.1"/>
    </source>
</evidence>
<evidence type="ECO:0000256" key="3">
    <source>
        <dbReference type="ARBA" id="ARBA00023163"/>
    </source>
</evidence>
<dbReference type="Gene3D" id="1.10.10.10">
    <property type="entry name" value="Winged helix-like DNA-binding domain superfamily/Winged helix DNA-binding domain"/>
    <property type="match status" value="1"/>
</dbReference>
<proteinExistence type="predicted"/>
<dbReference type="CDD" id="cd07377">
    <property type="entry name" value="WHTH_GntR"/>
    <property type="match status" value="1"/>
</dbReference>
<keyword evidence="2" id="KW-0238">DNA-binding</keyword>
<dbReference type="SUPFAM" id="SSF46785">
    <property type="entry name" value="Winged helix' DNA-binding domain"/>
    <property type="match status" value="1"/>
</dbReference>
<feature type="domain" description="HTH gntR-type" evidence="4">
    <location>
        <begin position="16"/>
        <end position="84"/>
    </location>
</feature>
<keyword evidence="1" id="KW-0805">Transcription regulation</keyword>
<accession>A0A848HDC1</accession>
<dbReference type="SUPFAM" id="SSF64288">
    <property type="entry name" value="Chorismate lyase-like"/>
    <property type="match status" value="1"/>
</dbReference>
<keyword evidence="6" id="KW-1185">Reference proteome</keyword>
<evidence type="ECO:0000256" key="2">
    <source>
        <dbReference type="ARBA" id="ARBA00023125"/>
    </source>
</evidence>
<dbReference type="GO" id="GO:0003700">
    <property type="term" value="F:DNA-binding transcription factor activity"/>
    <property type="evidence" value="ECO:0007669"/>
    <property type="project" value="InterPro"/>
</dbReference>
<dbReference type="InterPro" id="IPR036390">
    <property type="entry name" value="WH_DNA-bd_sf"/>
</dbReference>
<dbReference type="AlphaFoldDB" id="A0A848HDC1"/>
<organism evidence="5 6">
    <name type="scientific">Ramlibacter agri</name>
    <dbReference type="NCBI Taxonomy" id="2728837"/>
    <lineage>
        <taxon>Bacteria</taxon>
        <taxon>Pseudomonadati</taxon>
        <taxon>Pseudomonadota</taxon>
        <taxon>Betaproteobacteria</taxon>
        <taxon>Burkholderiales</taxon>
        <taxon>Comamonadaceae</taxon>
        <taxon>Ramlibacter</taxon>
    </lineage>
</organism>
<dbReference type="RefSeq" id="WP_169421745.1">
    <property type="nucleotide sequence ID" value="NZ_JABBFX010000003.1"/>
</dbReference>
<dbReference type="SMART" id="SM00345">
    <property type="entry name" value="HTH_GNTR"/>
    <property type="match status" value="1"/>
</dbReference>
<dbReference type="InterPro" id="IPR036388">
    <property type="entry name" value="WH-like_DNA-bd_sf"/>
</dbReference>
<dbReference type="InterPro" id="IPR011663">
    <property type="entry name" value="UTRA"/>
</dbReference>
<evidence type="ECO:0000259" key="4">
    <source>
        <dbReference type="PROSITE" id="PS50949"/>
    </source>
</evidence>
<name>A0A848HDC1_9BURK</name>
<dbReference type="Gene3D" id="3.40.1410.10">
    <property type="entry name" value="Chorismate lyase-like"/>
    <property type="match status" value="1"/>
</dbReference>
<dbReference type="Proteomes" id="UP000541185">
    <property type="component" value="Unassembled WGS sequence"/>
</dbReference>
<gene>
    <name evidence="5" type="ORF">HHL11_27210</name>
</gene>
<dbReference type="EMBL" id="JABBFX010000003">
    <property type="protein sequence ID" value="NML47469.1"/>
    <property type="molecule type" value="Genomic_DNA"/>
</dbReference>
<protein>
    <submittedName>
        <fullName evidence="5">GntR family transcriptional regulator</fullName>
    </submittedName>
</protein>
<dbReference type="GO" id="GO:0045892">
    <property type="term" value="P:negative regulation of DNA-templated transcription"/>
    <property type="evidence" value="ECO:0007669"/>
    <property type="project" value="TreeGrafter"/>
</dbReference>
<dbReference type="InterPro" id="IPR050679">
    <property type="entry name" value="Bact_HTH_transcr_reg"/>
</dbReference>
<dbReference type="PANTHER" id="PTHR44846">
    <property type="entry name" value="MANNOSYL-D-GLYCERATE TRANSPORT/METABOLISM SYSTEM REPRESSOR MNGR-RELATED"/>
    <property type="match status" value="1"/>
</dbReference>
<dbReference type="GO" id="GO:0003677">
    <property type="term" value="F:DNA binding"/>
    <property type="evidence" value="ECO:0007669"/>
    <property type="project" value="UniProtKB-KW"/>
</dbReference>
<dbReference type="Pfam" id="PF07702">
    <property type="entry name" value="UTRA"/>
    <property type="match status" value="1"/>
</dbReference>
<evidence type="ECO:0000313" key="6">
    <source>
        <dbReference type="Proteomes" id="UP000541185"/>
    </source>
</evidence>
<dbReference type="InterPro" id="IPR000524">
    <property type="entry name" value="Tscrpt_reg_HTH_GntR"/>
</dbReference>
<comment type="caution">
    <text evidence="5">The sequence shown here is derived from an EMBL/GenBank/DDBJ whole genome shotgun (WGS) entry which is preliminary data.</text>
</comment>
<dbReference type="Pfam" id="PF00392">
    <property type="entry name" value="GntR"/>
    <property type="match status" value="1"/>
</dbReference>
<dbReference type="InterPro" id="IPR028978">
    <property type="entry name" value="Chorismate_lyase_/UTRA_dom_sf"/>
</dbReference>